<name>A0A6B0UQ37_IXORI</name>
<protein>
    <submittedName>
        <fullName evidence="2">Putative secreted protein</fullName>
    </submittedName>
</protein>
<feature type="signal peptide" evidence="1">
    <location>
        <begin position="1"/>
        <end position="19"/>
    </location>
</feature>
<dbReference type="EMBL" id="GIFC01009405">
    <property type="protein sequence ID" value="MXU91488.1"/>
    <property type="molecule type" value="Transcribed_RNA"/>
</dbReference>
<organism evidence="2">
    <name type="scientific">Ixodes ricinus</name>
    <name type="common">Common tick</name>
    <name type="synonym">Acarus ricinus</name>
    <dbReference type="NCBI Taxonomy" id="34613"/>
    <lineage>
        <taxon>Eukaryota</taxon>
        <taxon>Metazoa</taxon>
        <taxon>Ecdysozoa</taxon>
        <taxon>Arthropoda</taxon>
        <taxon>Chelicerata</taxon>
        <taxon>Arachnida</taxon>
        <taxon>Acari</taxon>
        <taxon>Parasitiformes</taxon>
        <taxon>Ixodida</taxon>
        <taxon>Ixodoidea</taxon>
        <taxon>Ixodidae</taxon>
        <taxon>Ixodinae</taxon>
        <taxon>Ixodes</taxon>
    </lineage>
</organism>
<feature type="chain" id="PRO_5025343020" evidence="1">
    <location>
        <begin position="20"/>
        <end position="123"/>
    </location>
</feature>
<reference evidence="2" key="1">
    <citation type="submission" date="2019-12" db="EMBL/GenBank/DDBJ databases">
        <title>An insight into the sialome of adult female Ixodes ricinus ticks feeding for 6 days.</title>
        <authorList>
            <person name="Perner J."/>
            <person name="Ribeiro J.M.C."/>
        </authorList>
    </citation>
    <scope>NUCLEOTIDE SEQUENCE</scope>
    <source>
        <strain evidence="2">Semi-engorged</strain>
        <tissue evidence="2">Salivary glands</tissue>
    </source>
</reference>
<evidence type="ECO:0000313" key="2">
    <source>
        <dbReference type="EMBL" id="MXU91488.1"/>
    </source>
</evidence>
<evidence type="ECO:0000256" key="1">
    <source>
        <dbReference type="SAM" id="SignalP"/>
    </source>
</evidence>
<sequence>MLNVLILFIKKLYSPSVLALWKNLRSLEMVELSREEQILRLGVPNEKEERLVDIKLQTRHRNQPVDGNDSRSSGSLRAFFVDFHDRFVHHVRHREVCIARDARQVSLSAEHLGDAQVLQVVFE</sequence>
<proteinExistence type="predicted"/>
<dbReference type="AlphaFoldDB" id="A0A6B0UQ37"/>
<accession>A0A6B0UQ37</accession>
<keyword evidence="1" id="KW-0732">Signal</keyword>